<keyword evidence="2" id="KW-1185">Reference proteome</keyword>
<sequence>MAGVEAGDQLGRLPAASLISAACGSPEGHCPHRGGLLVGGLTGFTVEGTAERNAWEATCADLQRRTSAAP</sequence>
<dbReference type="Proteomes" id="UP000638648">
    <property type="component" value="Unassembled WGS sequence"/>
</dbReference>
<dbReference type="RefSeq" id="WP_192753447.1">
    <property type="nucleotide sequence ID" value="NZ_BAABJL010000087.1"/>
</dbReference>
<comment type="caution">
    <text evidence="1">The sequence shown here is derived from an EMBL/GenBank/DDBJ whole genome shotgun (WGS) entry which is preliminary data.</text>
</comment>
<dbReference type="AlphaFoldDB" id="A0A927RBC3"/>
<evidence type="ECO:0000313" key="2">
    <source>
        <dbReference type="Proteomes" id="UP000638648"/>
    </source>
</evidence>
<organism evidence="1 2">
    <name type="scientific">Actinopolymorpha pittospori</name>
    <dbReference type="NCBI Taxonomy" id="648752"/>
    <lineage>
        <taxon>Bacteria</taxon>
        <taxon>Bacillati</taxon>
        <taxon>Actinomycetota</taxon>
        <taxon>Actinomycetes</taxon>
        <taxon>Propionibacteriales</taxon>
        <taxon>Actinopolymorphaceae</taxon>
        <taxon>Actinopolymorpha</taxon>
    </lineage>
</organism>
<name>A0A927RBC3_9ACTN</name>
<gene>
    <name evidence="1" type="ORF">HEB94_006840</name>
</gene>
<dbReference type="EMBL" id="JADBEM010000001">
    <property type="protein sequence ID" value="MBE1609992.1"/>
    <property type="molecule type" value="Genomic_DNA"/>
</dbReference>
<accession>A0A927RBC3</accession>
<protein>
    <submittedName>
        <fullName evidence="1">Uncharacterized protein</fullName>
    </submittedName>
</protein>
<evidence type="ECO:0000313" key="1">
    <source>
        <dbReference type="EMBL" id="MBE1609992.1"/>
    </source>
</evidence>
<reference evidence="1" key="1">
    <citation type="submission" date="2020-10" db="EMBL/GenBank/DDBJ databases">
        <title>Sequencing the genomes of 1000 actinobacteria strains.</title>
        <authorList>
            <person name="Klenk H.-P."/>
        </authorList>
    </citation>
    <scope>NUCLEOTIDE SEQUENCE</scope>
    <source>
        <strain evidence="1">DSM 45354</strain>
    </source>
</reference>
<proteinExistence type="predicted"/>